<evidence type="ECO:0000313" key="7">
    <source>
        <dbReference type="Proteomes" id="UP000717995"/>
    </source>
</evidence>
<dbReference type="Proteomes" id="UP000717995">
    <property type="component" value="Unassembled WGS sequence"/>
</dbReference>
<proteinExistence type="predicted"/>
<accession>A0ABS2IG42</accession>
<evidence type="ECO:0000256" key="2">
    <source>
        <dbReference type="ARBA" id="ARBA00022692"/>
    </source>
</evidence>
<dbReference type="Pfam" id="PF04357">
    <property type="entry name" value="TamB"/>
    <property type="match status" value="1"/>
</dbReference>
<feature type="domain" description="Translocation and assembly module TamB C-terminal" evidence="5">
    <location>
        <begin position="901"/>
        <end position="1224"/>
    </location>
</feature>
<organism evidence="6 7">
    <name type="scientific">Zestomonas insulae</name>
    <dbReference type="NCBI Taxonomy" id="2809017"/>
    <lineage>
        <taxon>Bacteria</taxon>
        <taxon>Pseudomonadati</taxon>
        <taxon>Pseudomonadota</taxon>
        <taxon>Gammaproteobacteria</taxon>
        <taxon>Pseudomonadales</taxon>
        <taxon>Pseudomonadaceae</taxon>
        <taxon>Zestomonas</taxon>
    </lineage>
</organism>
<comment type="caution">
    <text evidence="6">The sequence shown here is derived from an EMBL/GenBank/DDBJ whole genome shotgun (WGS) entry which is preliminary data.</text>
</comment>
<evidence type="ECO:0000256" key="3">
    <source>
        <dbReference type="ARBA" id="ARBA00022989"/>
    </source>
</evidence>
<dbReference type="PANTHER" id="PTHR36985:SF1">
    <property type="entry name" value="TRANSLOCATION AND ASSEMBLY MODULE SUBUNIT TAMB"/>
    <property type="match status" value="1"/>
</dbReference>
<dbReference type="PANTHER" id="PTHR36985">
    <property type="entry name" value="TRANSLOCATION AND ASSEMBLY MODULE SUBUNIT TAMB"/>
    <property type="match status" value="1"/>
</dbReference>
<keyword evidence="2" id="KW-0812">Transmembrane</keyword>
<evidence type="ECO:0000256" key="4">
    <source>
        <dbReference type="ARBA" id="ARBA00023136"/>
    </source>
</evidence>
<evidence type="ECO:0000256" key="1">
    <source>
        <dbReference type="ARBA" id="ARBA00004167"/>
    </source>
</evidence>
<sequence>MTLRKVALVALGVVLGLLLLVAGLLGSQAGSRALLGWLPGVQVEGFQGRLGGAWQAERLVWQQGEQRVEVLAPRFDWAPSCLLRLTLCLQRVVAERVQVVLPASDAPDDTPLQLPSLRLPLAIELREVQLGSLLVGDSGMSRDLSLVAHWTADGLRIERLSLRQGDLALSLSGTLRPDGDWPLQVQGTLDLPAPEQQPWRLELQVQGDLQRRLQVTADSSGYLLGKLSGELQPLAEHLPASAQLSAEAFKASSALPETLRLQNIQLNATGDLASGYQLQGNASLPGEGGAVALQLQGRVDAQGADIAALRLDAGNQQDALLDGRIDWQDGLAVDARLHWRDFPWQRLYPLDQPPPVTLRELQAEAHYRDGNYLGNFAAQLDGPAGAFSLASPVSGDLRQVHLPSLQLQAGQGRAEGSLGLRFAEGLAWDANLSLNQLDPAYWLEQLPGALAGSLRSEGEWSAGQWRGQADLDLNGRLRGQPARFQLQGSGETQRWNLANLDLRLGDNRVHGSGALDQRLRGELQLAMPRLGQLWPGLQGRLDGRLNLAGSLQAPQGQLRLQGQDLALTERRVQQLQVDGTLDAAQQGRLSLSGTGIRLGDSELGNFTATAAGDRRRQRLDLQLQGPQLASQLGFDGTLEQGAAGWNWRGRLARGEVKAGGQDWQLQQPARLQRLADGRVELGAQCWLSGAASLCGEDARLLPEPRLRFRLRGFPLASLQPWLPEDFAWDGALSGDIQLDLPSSGPNGVIRLNADGGTLRIREDGHWLSFPYSRLALDSTLRPQRVDSQLQFQGGPLGEFALQARLDPRPASKPLSGDFRLSGVDVSVARPFLPMVEHLAGRLDGSGQLSGGLLAPRVDGNLRLTGGEVSGPQLPLQVEQLQLQAQIAGERLQLRGEWRSGPQGQGSLNGQLSWAPTLEGDLQIRGERLPVTVEPYAQLEVEPNLVARLADNQLAVAGQVLVPRGAIEIRELPPSTVRVSEDARVVGREQRARQALGIAMDVDVEVGRDKLTFAGFGLNAELAGRLHIGDNLDTRGELQLNNGRYRAYGQRLTIRRARLLFTGPIDQPYLDVEAIRRVDEVVAGLRVSGSAAQPRTQVFAEPAMSEEQALSYLVLGRPLASSGEDNNVLAEAALGLGLAGSSSMTGDIAQRLGIRDFELDTSGSGQSTSVVASGKLSERLSLRYGVGVFEPANTIALRYELSRRLYLEAASGLASSLDLFYKRDF</sequence>
<evidence type="ECO:0000313" key="6">
    <source>
        <dbReference type="EMBL" id="MBM7061937.1"/>
    </source>
</evidence>
<protein>
    <submittedName>
        <fullName evidence="6">Translocation/assembly module TamB</fullName>
    </submittedName>
</protein>
<keyword evidence="3" id="KW-1133">Transmembrane helix</keyword>
<dbReference type="InterPro" id="IPR007452">
    <property type="entry name" value="TamB_C"/>
</dbReference>
<dbReference type="RefSeq" id="WP_205349127.1">
    <property type="nucleotide sequence ID" value="NZ_JAFEUP010000004.1"/>
</dbReference>
<name>A0ABS2IG42_9GAMM</name>
<dbReference type="EMBL" id="JAFEUP010000004">
    <property type="protein sequence ID" value="MBM7061937.1"/>
    <property type="molecule type" value="Genomic_DNA"/>
</dbReference>
<gene>
    <name evidence="6" type="ORF">JQX08_14595</name>
</gene>
<keyword evidence="4" id="KW-0472">Membrane</keyword>
<keyword evidence="7" id="KW-1185">Reference proteome</keyword>
<evidence type="ECO:0000259" key="5">
    <source>
        <dbReference type="Pfam" id="PF04357"/>
    </source>
</evidence>
<reference evidence="6 7" key="1">
    <citation type="submission" date="2021-02" db="EMBL/GenBank/DDBJ databases">
        <authorList>
            <person name="Lee D.-H."/>
        </authorList>
    </citation>
    <scope>NUCLEOTIDE SEQUENCE [LARGE SCALE GENOMIC DNA]</scope>
    <source>
        <strain evidence="6 7">UL073</strain>
    </source>
</reference>
<comment type="subcellular location">
    <subcellularLocation>
        <location evidence="1">Membrane</location>
        <topology evidence="1">Single-pass membrane protein</topology>
    </subcellularLocation>
</comment>